<proteinExistence type="predicted"/>
<accession>A0A1R3RIC3</accession>
<dbReference type="STRING" id="602072.A0A1R3RIC3"/>
<feature type="compositionally biased region" description="Polar residues" evidence="6">
    <location>
        <begin position="734"/>
        <end position="747"/>
    </location>
</feature>
<feature type="region of interest" description="Disordered" evidence="6">
    <location>
        <begin position="664"/>
        <end position="776"/>
    </location>
</feature>
<name>A0A1R3RIC3_ASPC5</name>
<evidence type="ECO:0000256" key="2">
    <source>
        <dbReference type="ARBA" id="ARBA00023015"/>
    </source>
</evidence>
<dbReference type="InterPro" id="IPR050987">
    <property type="entry name" value="AtrR-like"/>
</dbReference>
<dbReference type="InterPro" id="IPR001138">
    <property type="entry name" value="Zn2Cys6_DnaBD"/>
</dbReference>
<evidence type="ECO:0000259" key="7">
    <source>
        <dbReference type="PROSITE" id="PS00463"/>
    </source>
</evidence>
<protein>
    <recommendedName>
        <fullName evidence="7">Zn(2)-C6 fungal-type domain-containing protein</fullName>
    </recommendedName>
</protein>
<keyword evidence="9" id="KW-1185">Reference proteome</keyword>
<dbReference type="GO" id="GO:0006351">
    <property type="term" value="P:DNA-templated transcription"/>
    <property type="evidence" value="ECO:0007669"/>
    <property type="project" value="InterPro"/>
</dbReference>
<dbReference type="GO" id="GO:0008270">
    <property type="term" value="F:zinc ion binding"/>
    <property type="evidence" value="ECO:0007669"/>
    <property type="project" value="InterPro"/>
</dbReference>
<dbReference type="PROSITE" id="PS00463">
    <property type="entry name" value="ZN2_CY6_FUNGAL_1"/>
    <property type="match status" value="1"/>
</dbReference>
<evidence type="ECO:0000313" key="8">
    <source>
        <dbReference type="EMBL" id="OOF94220.1"/>
    </source>
</evidence>
<evidence type="ECO:0000313" key="9">
    <source>
        <dbReference type="Proteomes" id="UP000188318"/>
    </source>
</evidence>
<keyword evidence="5" id="KW-0539">Nucleus</keyword>
<dbReference type="Gene3D" id="4.10.240.10">
    <property type="entry name" value="Zn(2)-C6 fungal-type DNA-binding domain"/>
    <property type="match status" value="1"/>
</dbReference>
<evidence type="ECO:0000256" key="6">
    <source>
        <dbReference type="SAM" id="MobiDB-lite"/>
    </source>
</evidence>
<dbReference type="Pfam" id="PF04082">
    <property type="entry name" value="Fungal_trans"/>
    <property type="match status" value="1"/>
</dbReference>
<evidence type="ECO:0000256" key="1">
    <source>
        <dbReference type="ARBA" id="ARBA00022723"/>
    </source>
</evidence>
<feature type="region of interest" description="Disordered" evidence="6">
    <location>
        <begin position="1"/>
        <end position="29"/>
    </location>
</feature>
<dbReference type="Proteomes" id="UP000188318">
    <property type="component" value="Unassembled WGS sequence"/>
</dbReference>
<evidence type="ECO:0000256" key="5">
    <source>
        <dbReference type="ARBA" id="ARBA00023242"/>
    </source>
</evidence>
<reference evidence="9" key="1">
    <citation type="journal article" date="2017" name="Genome Biol.">
        <title>Comparative genomics reveals high biological diversity and specific adaptations in the industrially and medically important fungal genus Aspergillus.</title>
        <authorList>
            <person name="de Vries R.P."/>
            <person name="Riley R."/>
            <person name="Wiebenga A."/>
            <person name="Aguilar-Osorio G."/>
            <person name="Amillis S."/>
            <person name="Uchima C.A."/>
            <person name="Anderluh G."/>
            <person name="Asadollahi M."/>
            <person name="Askin M."/>
            <person name="Barry K."/>
            <person name="Battaglia E."/>
            <person name="Bayram O."/>
            <person name="Benocci T."/>
            <person name="Braus-Stromeyer S.A."/>
            <person name="Caldana C."/>
            <person name="Canovas D."/>
            <person name="Cerqueira G.C."/>
            <person name="Chen F."/>
            <person name="Chen W."/>
            <person name="Choi C."/>
            <person name="Clum A."/>
            <person name="Dos Santos R.A."/>
            <person name="Damasio A.R."/>
            <person name="Diallinas G."/>
            <person name="Emri T."/>
            <person name="Fekete E."/>
            <person name="Flipphi M."/>
            <person name="Freyberg S."/>
            <person name="Gallo A."/>
            <person name="Gournas C."/>
            <person name="Habgood R."/>
            <person name="Hainaut M."/>
            <person name="Harispe M.L."/>
            <person name="Henrissat B."/>
            <person name="Hilden K.S."/>
            <person name="Hope R."/>
            <person name="Hossain A."/>
            <person name="Karabika E."/>
            <person name="Karaffa L."/>
            <person name="Karanyi Z."/>
            <person name="Krasevec N."/>
            <person name="Kuo A."/>
            <person name="Kusch H."/>
            <person name="LaButti K."/>
            <person name="Lagendijk E.L."/>
            <person name="Lapidus A."/>
            <person name="Levasseur A."/>
            <person name="Lindquist E."/>
            <person name="Lipzen A."/>
            <person name="Logrieco A.F."/>
            <person name="MacCabe A."/>
            <person name="Maekelae M.R."/>
            <person name="Malavazi I."/>
            <person name="Melin P."/>
            <person name="Meyer V."/>
            <person name="Mielnichuk N."/>
            <person name="Miskei M."/>
            <person name="Molnar A.P."/>
            <person name="Mule G."/>
            <person name="Ngan C.Y."/>
            <person name="Orejas M."/>
            <person name="Orosz E."/>
            <person name="Ouedraogo J.P."/>
            <person name="Overkamp K.M."/>
            <person name="Park H.-S."/>
            <person name="Perrone G."/>
            <person name="Piumi F."/>
            <person name="Punt P.J."/>
            <person name="Ram A.F."/>
            <person name="Ramon A."/>
            <person name="Rauscher S."/>
            <person name="Record E."/>
            <person name="Riano-Pachon D.M."/>
            <person name="Robert V."/>
            <person name="Roehrig J."/>
            <person name="Ruller R."/>
            <person name="Salamov A."/>
            <person name="Salih N.S."/>
            <person name="Samson R.A."/>
            <person name="Sandor E."/>
            <person name="Sanguinetti M."/>
            <person name="Schuetze T."/>
            <person name="Sepcic K."/>
            <person name="Shelest E."/>
            <person name="Sherlock G."/>
            <person name="Sophianopoulou V."/>
            <person name="Squina F.M."/>
            <person name="Sun H."/>
            <person name="Susca A."/>
            <person name="Todd R.B."/>
            <person name="Tsang A."/>
            <person name="Unkles S.E."/>
            <person name="van de Wiele N."/>
            <person name="van Rossen-Uffink D."/>
            <person name="Oliveira J.V."/>
            <person name="Vesth T.C."/>
            <person name="Visser J."/>
            <person name="Yu J.-H."/>
            <person name="Zhou M."/>
            <person name="Andersen M.R."/>
            <person name="Archer D.B."/>
            <person name="Baker S.E."/>
            <person name="Benoit I."/>
            <person name="Brakhage A.A."/>
            <person name="Braus G.H."/>
            <person name="Fischer R."/>
            <person name="Frisvad J.C."/>
            <person name="Goldman G.H."/>
            <person name="Houbraken J."/>
            <person name="Oakley B."/>
            <person name="Pocsi I."/>
            <person name="Scazzocchio C."/>
            <person name="Seiboth B."/>
            <person name="vanKuyk P.A."/>
            <person name="Wortman J."/>
            <person name="Dyer P.S."/>
            <person name="Grigoriev I.V."/>
        </authorList>
    </citation>
    <scope>NUCLEOTIDE SEQUENCE [LARGE SCALE GENOMIC DNA]</scope>
    <source>
        <strain evidence="9">ITEM 5010</strain>
    </source>
</reference>
<dbReference type="CDD" id="cd00067">
    <property type="entry name" value="GAL4"/>
    <property type="match status" value="1"/>
</dbReference>
<feature type="compositionally biased region" description="Low complexity" evidence="6">
    <location>
        <begin position="12"/>
        <end position="26"/>
    </location>
</feature>
<dbReference type="GO" id="GO:0003677">
    <property type="term" value="F:DNA binding"/>
    <property type="evidence" value="ECO:0007669"/>
    <property type="project" value="UniProtKB-KW"/>
</dbReference>
<dbReference type="VEuPathDB" id="FungiDB:ASPCADRAFT_208750"/>
<feature type="compositionally biased region" description="Polar residues" evidence="6">
    <location>
        <begin position="667"/>
        <end position="681"/>
    </location>
</feature>
<dbReference type="PANTHER" id="PTHR46910">
    <property type="entry name" value="TRANSCRIPTION FACTOR PDR1"/>
    <property type="match status" value="1"/>
</dbReference>
<feature type="domain" description="Zn(2)-C6 fungal-type" evidence="7">
    <location>
        <begin position="36"/>
        <end position="64"/>
    </location>
</feature>
<dbReference type="EMBL" id="KV907502">
    <property type="protein sequence ID" value="OOF94220.1"/>
    <property type="molecule type" value="Genomic_DNA"/>
</dbReference>
<dbReference type="OMA" id="TFGRSTC"/>
<dbReference type="OrthoDB" id="103819at2759"/>
<dbReference type="GO" id="GO:0000981">
    <property type="term" value="F:DNA-binding transcription factor activity, RNA polymerase II-specific"/>
    <property type="evidence" value="ECO:0007669"/>
    <property type="project" value="InterPro"/>
</dbReference>
<gene>
    <name evidence="8" type="ORF">ASPCADRAFT_208750</name>
</gene>
<keyword evidence="4" id="KW-0804">Transcription</keyword>
<dbReference type="SUPFAM" id="SSF57701">
    <property type="entry name" value="Zn2/Cys6 DNA-binding domain"/>
    <property type="match status" value="1"/>
</dbReference>
<keyword evidence="1" id="KW-0479">Metal-binding</keyword>
<keyword evidence="2" id="KW-0805">Transcription regulation</keyword>
<dbReference type="SMART" id="SM00066">
    <property type="entry name" value="GAL4"/>
    <property type="match status" value="1"/>
</dbReference>
<dbReference type="AlphaFoldDB" id="A0A1R3RIC3"/>
<dbReference type="InterPro" id="IPR007219">
    <property type="entry name" value="XnlR_reg_dom"/>
</dbReference>
<dbReference type="GO" id="GO:0009893">
    <property type="term" value="P:positive regulation of metabolic process"/>
    <property type="evidence" value="ECO:0007669"/>
    <property type="project" value="UniProtKB-ARBA"/>
</dbReference>
<dbReference type="PANTHER" id="PTHR46910:SF25">
    <property type="entry name" value="ABC-TRANSPORTER-REGULATING TRANSCRIPTION FACTOR"/>
    <property type="match status" value="1"/>
</dbReference>
<sequence>MAPQQRGRATNGRESNGNRRSSSASQEAEEPLATAACENCRTRKVRCDRQIPQCSNCLKAGVPCEFPNRGKRINHVKQLVEDVSGLASRLDSIDQAINTLVQNVSALQAASIAATDSSSRSSTLLLPELSPGPDVEEMESIFYASYWDGGNRSTPRGVISASPAGRDKSLGHIGARSLFENSRRTLATLLEQMRNASGEDQDASTHKGRVGGLFTSPVLQSTLQTKYELYPFTQGLDLCPVTSDGQAVASPPRSLLETCLPVYLEHFNVTIPVFNEYCLKEAINSYYTNGSSRSDEAYHLCFNNIIVLALGLRSRLTRMDRTCPKGMSDELLPAFLNNSFRAFQRLSTFQQPRLVCGQALATLAMVAREYHESRVFDTVCHATSQAVKSMGLQQCNSSGNASLSTADEERRDLYWAVFVMDKQRTYMAGRPFDLHFYDSDVQLLRTMAGQSLVQHYRTAHVHMMAVWEEIYIYLYSARAFRRGPAYRQSQIAKLDSMTRSWYARNGSLLTQASAAEMSALEGWRIELKYAFHIGQVLVHRFSSDQSSQHVALANSRAALRIICEVFQTKQTEATISLLARLFRHYPQVSVHGLFASFLANPTADLLEDLDLIDGVAEALSPLCDANLPTSCLHRVNEGIQWYRDIAKVFQDHFEALPSRSPDLYPFASSTRGQETSPTASRAPSHRARSDSPPQKRRRTYPTSFDDGHFFVAATNPPPDSSTTSWTVPDVERTVTLNGLSHPASNGSVPRLPSTVEDHGDQGSRRSSSSGSMQPPIRADDELSRFLQDALPISAASRCLPSSPGILTASMGDAPASIPLPMNFFPSTPQGVEEGYGRGMEWRSARFDRSGRVFSSGFVSACPSPIRCSVSGLERNILARSILGEGFVIHYYLCKYIFILK</sequence>
<organism evidence="8 9">
    <name type="scientific">Aspergillus carbonarius (strain ITEM 5010)</name>
    <dbReference type="NCBI Taxonomy" id="602072"/>
    <lineage>
        <taxon>Eukaryota</taxon>
        <taxon>Fungi</taxon>
        <taxon>Dikarya</taxon>
        <taxon>Ascomycota</taxon>
        <taxon>Pezizomycotina</taxon>
        <taxon>Eurotiomycetes</taxon>
        <taxon>Eurotiomycetidae</taxon>
        <taxon>Eurotiales</taxon>
        <taxon>Aspergillaceae</taxon>
        <taxon>Aspergillus</taxon>
        <taxon>Aspergillus subgen. Circumdati</taxon>
    </lineage>
</organism>
<dbReference type="InterPro" id="IPR036864">
    <property type="entry name" value="Zn2-C6_fun-type_DNA-bd_sf"/>
</dbReference>
<dbReference type="Pfam" id="PF00172">
    <property type="entry name" value="Zn_clus"/>
    <property type="match status" value="1"/>
</dbReference>
<dbReference type="CDD" id="cd12148">
    <property type="entry name" value="fungal_TF_MHR"/>
    <property type="match status" value="1"/>
</dbReference>
<evidence type="ECO:0000256" key="3">
    <source>
        <dbReference type="ARBA" id="ARBA00023125"/>
    </source>
</evidence>
<keyword evidence="3" id="KW-0238">DNA-binding</keyword>
<evidence type="ECO:0000256" key="4">
    <source>
        <dbReference type="ARBA" id="ARBA00023163"/>
    </source>
</evidence>